<dbReference type="SUPFAM" id="SSF54637">
    <property type="entry name" value="Thioesterase/thiol ester dehydrase-isomerase"/>
    <property type="match status" value="2"/>
</dbReference>
<dbReference type="PANTHER" id="PTHR38110:SF1">
    <property type="entry name" value="THIOESTERASE DOMAIN-CONTAINING PROTEIN"/>
    <property type="match status" value="1"/>
</dbReference>
<feature type="compositionally biased region" description="Polar residues" evidence="1">
    <location>
        <begin position="8"/>
        <end position="17"/>
    </location>
</feature>
<evidence type="ECO:0000313" key="4">
    <source>
        <dbReference type="EMBL" id="GAA1731695.1"/>
    </source>
</evidence>
<protein>
    <recommendedName>
        <fullName evidence="6">Thioesterase family protein</fullName>
    </recommendedName>
</protein>
<dbReference type="InterPro" id="IPR049449">
    <property type="entry name" value="TesB_ACOT8-like_N"/>
</dbReference>
<keyword evidence="5" id="KW-1185">Reference proteome</keyword>
<evidence type="ECO:0000259" key="3">
    <source>
        <dbReference type="Pfam" id="PF20789"/>
    </source>
</evidence>
<name>A0ABN2JLR3_9ACTN</name>
<feature type="domain" description="Acyl-CoA thioesterase-like N-terminal HotDog" evidence="2">
    <location>
        <begin position="25"/>
        <end position="106"/>
    </location>
</feature>
<dbReference type="Pfam" id="PF20789">
    <property type="entry name" value="4HBT_3C"/>
    <property type="match status" value="1"/>
</dbReference>
<dbReference type="CDD" id="cd00556">
    <property type="entry name" value="Thioesterase_II"/>
    <property type="match status" value="1"/>
</dbReference>
<dbReference type="Gene3D" id="2.40.160.210">
    <property type="entry name" value="Acyl-CoA thioesterase, double hotdog domain"/>
    <property type="match status" value="1"/>
</dbReference>
<dbReference type="InterPro" id="IPR052389">
    <property type="entry name" value="Sec_Metab_Biosynth-Assoc"/>
</dbReference>
<comment type="caution">
    <text evidence="4">The sequence shown here is derived from an EMBL/GenBank/DDBJ whole genome shotgun (WGS) entry which is preliminary data.</text>
</comment>
<dbReference type="Pfam" id="PF13622">
    <property type="entry name" value="4HBT_3"/>
    <property type="match status" value="1"/>
</dbReference>
<dbReference type="PANTHER" id="PTHR38110">
    <property type="entry name" value="CHROMOSOME 23, WHOLE GENOME SHOTGUN SEQUENCE"/>
    <property type="match status" value="1"/>
</dbReference>
<organism evidence="4 5">
    <name type="scientific">Aeromicrobium alkaliterrae</name>
    <dbReference type="NCBI Taxonomy" id="302168"/>
    <lineage>
        <taxon>Bacteria</taxon>
        <taxon>Bacillati</taxon>
        <taxon>Actinomycetota</taxon>
        <taxon>Actinomycetes</taxon>
        <taxon>Propionibacteriales</taxon>
        <taxon>Nocardioidaceae</taxon>
        <taxon>Aeromicrobium</taxon>
    </lineage>
</organism>
<evidence type="ECO:0000256" key="1">
    <source>
        <dbReference type="SAM" id="MobiDB-lite"/>
    </source>
</evidence>
<gene>
    <name evidence="4" type="ORF">GCM10009710_10450</name>
</gene>
<dbReference type="EMBL" id="BAAAME010000002">
    <property type="protein sequence ID" value="GAA1731695.1"/>
    <property type="molecule type" value="Genomic_DNA"/>
</dbReference>
<feature type="region of interest" description="Disordered" evidence="1">
    <location>
        <begin position="1"/>
        <end position="20"/>
    </location>
</feature>
<dbReference type="InterPro" id="IPR049450">
    <property type="entry name" value="ACOT8-like_C"/>
</dbReference>
<feature type="domain" description="Acyl-CoA thioesterase-like C-terminal" evidence="3">
    <location>
        <begin position="136"/>
        <end position="260"/>
    </location>
</feature>
<dbReference type="InterPro" id="IPR029069">
    <property type="entry name" value="HotDog_dom_sf"/>
</dbReference>
<evidence type="ECO:0000313" key="5">
    <source>
        <dbReference type="Proteomes" id="UP001501057"/>
    </source>
</evidence>
<sequence>MTFELDAATNSVSTGPGTRSVELTDAWNTPAGTANGGYLLAILLRAALEESDKPDPLSVAVTYLKPTTPGPAELTVTPVREGRRVATYTVVLSQAGSPITHAVVSLHDADLAGDQQHDDDVAPAVPAPADGIDPMEGWPAGTIPIADRYTTRHAAVPGWLAGTPSGRPEAAFWIRPVDERPVDAFAAGAIVDAYPPVAAELGQIASATIQLTVHFWRRFTSDWVLMEVVTRRIVDGFHDEDVRLWDTEGRLVATSRQLALLS</sequence>
<accession>A0ABN2JLR3</accession>
<evidence type="ECO:0000259" key="2">
    <source>
        <dbReference type="Pfam" id="PF13622"/>
    </source>
</evidence>
<reference evidence="4 5" key="1">
    <citation type="journal article" date="2019" name="Int. J. Syst. Evol. Microbiol.">
        <title>The Global Catalogue of Microorganisms (GCM) 10K type strain sequencing project: providing services to taxonomists for standard genome sequencing and annotation.</title>
        <authorList>
            <consortium name="The Broad Institute Genomics Platform"/>
            <consortium name="The Broad Institute Genome Sequencing Center for Infectious Disease"/>
            <person name="Wu L."/>
            <person name="Ma J."/>
        </authorList>
    </citation>
    <scope>NUCLEOTIDE SEQUENCE [LARGE SCALE GENOMIC DNA]</scope>
    <source>
        <strain evidence="4 5">JCM 13518</strain>
    </source>
</reference>
<dbReference type="Proteomes" id="UP001501057">
    <property type="component" value="Unassembled WGS sequence"/>
</dbReference>
<evidence type="ECO:0008006" key="6">
    <source>
        <dbReference type="Google" id="ProtNLM"/>
    </source>
</evidence>
<proteinExistence type="predicted"/>
<dbReference type="InterPro" id="IPR042171">
    <property type="entry name" value="Acyl-CoA_hotdog"/>
</dbReference>
<dbReference type="RefSeq" id="WP_344198472.1">
    <property type="nucleotide sequence ID" value="NZ_BAAAME010000002.1"/>
</dbReference>